<evidence type="ECO:0000256" key="6">
    <source>
        <dbReference type="ARBA" id="ARBA00023242"/>
    </source>
</evidence>
<dbReference type="InterPro" id="IPR045144">
    <property type="entry name" value="TAF4"/>
</dbReference>
<dbReference type="GO" id="GO:0006367">
    <property type="term" value="P:transcription initiation at RNA polymerase II promoter"/>
    <property type="evidence" value="ECO:0007669"/>
    <property type="project" value="TreeGrafter"/>
</dbReference>
<comment type="subcellular location">
    <subcellularLocation>
        <location evidence="1">Nucleus</location>
    </subcellularLocation>
</comment>
<feature type="compositionally biased region" description="Basic and acidic residues" evidence="9">
    <location>
        <begin position="511"/>
        <end position="529"/>
    </location>
</feature>
<dbReference type="Proteomes" id="UP000605846">
    <property type="component" value="Unassembled WGS sequence"/>
</dbReference>
<dbReference type="InterPro" id="IPR007900">
    <property type="entry name" value="TAF4_C"/>
</dbReference>
<proteinExistence type="inferred from homology"/>
<feature type="compositionally biased region" description="Low complexity" evidence="9">
    <location>
        <begin position="256"/>
        <end position="266"/>
    </location>
</feature>
<feature type="compositionally biased region" description="Polar residues" evidence="9">
    <location>
        <begin position="142"/>
        <end position="159"/>
    </location>
</feature>
<feature type="region of interest" description="Disordered" evidence="9">
    <location>
        <begin position="253"/>
        <end position="281"/>
    </location>
</feature>
<dbReference type="AlphaFoldDB" id="A0A8H7BRH5"/>
<feature type="region of interest" description="Disordered" evidence="9">
    <location>
        <begin position="344"/>
        <end position="374"/>
    </location>
</feature>
<dbReference type="GO" id="GO:0005669">
    <property type="term" value="C:transcription factor TFIID complex"/>
    <property type="evidence" value="ECO:0007669"/>
    <property type="project" value="InterPro"/>
</dbReference>
<keyword evidence="12" id="KW-1185">Reference proteome</keyword>
<gene>
    <name evidence="11" type="ORF">EC973_007787</name>
</gene>
<comment type="function">
    <text evidence="7">Functions as a component of the DNA-binding general transcription factor complex TFIID. Binding of TFIID to a promoter (with or without TATA element) is the initial step in pre-initiation complex (PIC) formation. TFIID plays a key role in the regulation of gene expression by RNA polymerase II through different activities such as transcription activator interaction, core promoter recognition and selectivity, TFIIA and TFIIB interaction, chromatin modification (histone acetylation by TAF1), facilitation of DNA opening and initiation of transcription.</text>
</comment>
<evidence type="ECO:0000256" key="2">
    <source>
        <dbReference type="ARBA" id="ARBA00006178"/>
    </source>
</evidence>
<dbReference type="GO" id="GO:0016251">
    <property type="term" value="F:RNA polymerase II general transcription initiation factor activity"/>
    <property type="evidence" value="ECO:0007669"/>
    <property type="project" value="TreeGrafter"/>
</dbReference>
<evidence type="ECO:0000256" key="1">
    <source>
        <dbReference type="ARBA" id="ARBA00004123"/>
    </source>
</evidence>
<feature type="compositionally biased region" description="Polar residues" evidence="9">
    <location>
        <begin position="109"/>
        <end position="122"/>
    </location>
</feature>
<evidence type="ECO:0000256" key="9">
    <source>
        <dbReference type="SAM" id="MobiDB-lite"/>
    </source>
</evidence>
<dbReference type="InterPro" id="IPR009072">
    <property type="entry name" value="Histone-fold"/>
</dbReference>
<evidence type="ECO:0000256" key="3">
    <source>
        <dbReference type="ARBA" id="ARBA00017306"/>
    </source>
</evidence>
<dbReference type="GO" id="GO:0003677">
    <property type="term" value="F:DNA binding"/>
    <property type="evidence" value="ECO:0007669"/>
    <property type="project" value="TreeGrafter"/>
</dbReference>
<protein>
    <recommendedName>
        <fullName evidence="3">Transcription initiation factor TFIID subunit 4</fullName>
    </recommendedName>
    <alternativeName>
        <fullName evidence="8">TBP-associated factor 4</fullName>
    </alternativeName>
</protein>
<reference evidence="11" key="1">
    <citation type="submission" date="2020-01" db="EMBL/GenBank/DDBJ databases">
        <title>Genome Sequencing of Three Apophysomyces-Like Fungal Strains Confirms a Novel Fungal Genus in the Mucoromycota with divergent Burkholderia-like Endosymbiotic Bacteria.</title>
        <authorList>
            <person name="Stajich J.E."/>
            <person name="Macias A.M."/>
            <person name="Carter-House D."/>
            <person name="Lovett B."/>
            <person name="Kasson L.R."/>
            <person name="Berry K."/>
            <person name="Grigoriev I."/>
            <person name="Chang Y."/>
            <person name="Spatafora J."/>
            <person name="Kasson M.T."/>
        </authorList>
    </citation>
    <scope>NUCLEOTIDE SEQUENCE</scope>
    <source>
        <strain evidence="11">NRRL A-21654</strain>
    </source>
</reference>
<feature type="compositionally biased region" description="Low complexity" evidence="9">
    <location>
        <begin position="354"/>
        <end position="366"/>
    </location>
</feature>
<feature type="domain" description="Transcription initiation factor TFIID component TAF4 C-terminal" evidence="10">
    <location>
        <begin position="379"/>
        <end position="712"/>
    </location>
</feature>
<evidence type="ECO:0000313" key="12">
    <source>
        <dbReference type="Proteomes" id="UP000605846"/>
    </source>
</evidence>
<keyword evidence="6" id="KW-0539">Nucleus</keyword>
<feature type="region of interest" description="Disordered" evidence="9">
    <location>
        <begin position="511"/>
        <end position="571"/>
    </location>
</feature>
<evidence type="ECO:0000256" key="5">
    <source>
        <dbReference type="ARBA" id="ARBA00023163"/>
    </source>
</evidence>
<dbReference type="PANTHER" id="PTHR15138:SF14">
    <property type="entry name" value="TRANSCRIPTION INITIATION FACTOR TFIID SUBUNIT 4"/>
    <property type="match status" value="1"/>
</dbReference>
<dbReference type="OrthoDB" id="21060at2759"/>
<comment type="similarity">
    <text evidence="2">Belongs to the TAF4 family.</text>
</comment>
<feature type="compositionally biased region" description="Polar residues" evidence="9">
    <location>
        <begin position="169"/>
        <end position="193"/>
    </location>
</feature>
<feature type="region of interest" description="Disordered" evidence="9">
    <location>
        <begin position="595"/>
        <end position="690"/>
    </location>
</feature>
<dbReference type="Pfam" id="PF05236">
    <property type="entry name" value="TAF4"/>
    <property type="match status" value="1"/>
</dbReference>
<evidence type="ECO:0000256" key="7">
    <source>
        <dbReference type="ARBA" id="ARBA00025346"/>
    </source>
</evidence>
<organism evidence="11 12">
    <name type="scientific">Apophysomyces ossiformis</name>
    <dbReference type="NCBI Taxonomy" id="679940"/>
    <lineage>
        <taxon>Eukaryota</taxon>
        <taxon>Fungi</taxon>
        <taxon>Fungi incertae sedis</taxon>
        <taxon>Mucoromycota</taxon>
        <taxon>Mucoromycotina</taxon>
        <taxon>Mucoromycetes</taxon>
        <taxon>Mucorales</taxon>
        <taxon>Mucorineae</taxon>
        <taxon>Mucoraceae</taxon>
        <taxon>Apophysomyces</taxon>
    </lineage>
</organism>
<keyword evidence="4" id="KW-0805">Transcription regulation</keyword>
<sequence>MSEEEQKGKQNLHQVQDLNFSIQDILSDHGPLASNDSSFQSIVQTITNEEHDPQSFAQLPAELQHLFSSNATEDLLAPASSAGPDASIALSQEHVGEIVQMWSTEKHTQNNAATPVSSSNDNTSVPLATTATNTTPMTVPSAASSPGTHLMTPQTSSPIQHIPTPPSNQLPTSVNLPTPVNQPSAPTPGPVQTNATSTTLLDNITSQLPPERKEKFIELFRKLQNNSVSADEFMAEAKMLLAQQQYQQLEDLKNKPPAQQATSSPQPVTPMIVQEQGDRKRVLTSSQIRAEDAQRAMTGMIAPQIKRTKTEHVSTTIPVAPSNPVPIFKTPTMPVTPGLQIPRPAALPNSSMRPPTSTTTTSSGPSIGPGGDRIDYDTLTDVMGYAGVDLKEEVEHILKDGDASTGILPDGVDRSKTQDFMNPDMLRETVLKLAKPLTITKIDSDFLSYLALATQDRLRSLIEQMVAASKHRVMSQNFDPPPVDENGHPLYKILLQQDVKKQLLAIERVEREEERKRKEILAERERRAQMGDAEGGAGGDEDKPKKKKKDKEMGPGVTARNMSEDIRKKHTNETALMSAGGVRKSWMLTGMGKDQNNAAANRASPTPAVSPPPAGTPTATGGNVDQSTDDTPRGRGRPRGRKGVDAMFGKRGRGRGISTGGRPDSARQDSGGVGLFLPPSTIGRPRLGEQASRKVTVRDAIFALERDIQSGRDSGQRTLLKTYNQWLK</sequence>
<evidence type="ECO:0000256" key="8">
    <source>
        <dbReference type="ARBA" id="ARBA00031747"/>
    </source>
</evidence>
<feature type="compositionally biased region" description="Low complexity" evidence="9">
    <location>
        <begin position="123"/>
        <end position="141"/>
    </location>
</feature>
<comment type="caution">
    <text evidence="11">The sequence shown here is derived from an EMBL/GenBank/DDBJ whole genome shotgun (WGS) entry which is preliminary data.</text>
</comment>
<dbReference type="EMBL" id="JABAYA010000060">
    <property type="protein sequence ID" value="KAF7727271.1"/>
    <property type="molecule type" value="Genomic_DNA"/>
</dbReference>
<evidence type="ECO:0000313" key="11">
    <source>
        <dbReference type="EMBL" id="KAF7727271.1"/>
    </source>
</evidence>
<evidence type="ECO:0000256" key="4">
    <source>
        <dbReference type="ARBA" id="ARBA00023015"/>
    </source>
</evidence>
<keyword evidence="5" id="KW-0804">Transcription</keyword>
<accession>A0A8H7BRH5</accession>
<dbReference type="CDD" id="cd08045">
    <property type="entry name" value="HFD_TAF4"/>
    <property type="match status" value="1"/>
</dbReference>
<evidence type="ECO:0000259" key="10">
    <source>
        <dbReference type="Pfam" id="PF05236"/>
    </source>
</evidence>
<dbReference type="Gene3D" id="1.10.20.10">
    <property type="entry name" value="Histone, subunit A"/>
    <property type="match status" value="1"/>
</dbReference>
<feature type="region of interest" description="Disordered" evidence="9">
    <location>
        <begin position="108"/>
        <end position="193"/>
    </location>
</feature>
<dbReference type="PANTHER" id="PTHR15138">
    <property type="entry name" value="TRANSCRIPTION INITIATION FACTOR TFIID SUBUNIT 4"/>
    <property type="match status" value="1"/>
</dbReference>
<dbReference type="GO" id="GO:0046982">
    <property type="term" value="F:protein heterodimerization activity"/>
    <property type="evidence" value="ECO:0007669"/>
    <property type="project" value="InterPro"/>
</dbReference>
<name>A0A8H7BRH5_9FUNG</name>